<dbReference type="PANTHER" id="PTHR46115">
    <property type="entry name" value="THIOREDOXIN-LIKE PROTEIN 1"/>
    <property type="match status" value="1"/>
</dbReference>
<evidence type="ECO:0000256" key="1">
    <source>
        <dbReference type="ARBA" id="ARBA00003318"/>
    </source>
</evidence>
<dbReference type="InterPro" id="IPR036249">
    <property type="entry name" value="Thioredoxin-like_sf"/>
</dbReference>
<dbReference type="Pfam" id="PF00085">
    <property type="entry name" value="Thioredoxin"/>
    <property type="match status" value="1"/>
</dbReference>
<keyword evidence="2" id="KW-0813">Transport</keyword>
<keyword evidence="3" id="KW-0249">Electron transport</keyword>
<evidence type="ECO:0000256" key="4">
    <source>
        <dbReference type="ARBA" id="ARBA00023157"/>
    </source>
</evidence>
<protein>
    <recommendedName>
        <fullName evidence="5">Thioredoxin domain-containing protein</fullName>
    </recommendedName>
</protein>
<dbReference type="Proteomes" id="UP000695562">
    <property type="component" value="Unassembled WGS sequence"/>
</dbReference>
<reference evidence="6" key="1">
    <citation type="submission" date="2020-01" db="EMBL/GenBank/DDBJ databases">
        <title>Development of genomics and gene disruption for Polysphondylium violaceum indicates a role for the polyketide synthase stlB in stalk morphogenesis.</title>
        <authorList>
            <person name="Narita B."/>
            <person name="Kawabe Y."/>
            <person name="Kin K."/>
            <person name="Saito T."/>
            <person name="Gibbs R."/>
            <person name="Kuspa A."/>
            <person name="Muzny D."/>
            <person name="Queller D."/>
            <person name="Richards S."/>
            <person name="Strassman J."/>
            <person name="Sucgang R."/>
            <person name="Worley K."/>
            <person name="Schaap P."/>
        </authorList>
    </citation>
    <scope>NUCLEOTIDE SEQUENCE</scope>
    <source>
        <strain evidence="6">QSvi11</strain>
    </source>
</reference>
<dbReference type="OrthoDB" id="25146at2759"/>
<comment type="function">
    <text evidence="1">Participates in various redox reactions through the reversible oxidation of its active center dithiol to a disulfide and catalyzes dithiol-disulfide exchange reactions.</text>
</comment>
<dbReference type="EMBL" id="AJWJ01000761">
    <property type="protein sequence ID" value="KAF2069050.1"/>
    <property type="molecule type" value="Genomic_DNA"/>
</dbReference>
<accession>A0A8J4PLG4</accession>
<proteinExistence type="predicted"/>
<sequence length="102" mass="11346">MSIIEIKSASQFDEELSTNELVIIYYTAKWCRAIGPAVRVLGEDNPSVIFLKVDIDLVSDHPLVKSVTSLPHFVSRKNGVEIEEFTGASPDNLKKMIAELVK</sequence>
<dbReference type="AlphaFoldDB" id="A0A8J4PLG4"/>
<dbReference type="CDD" id="cd02947">
    <property type="entry name" value="TRX_family"/>
    <property type="match status" value="1"/>
</dbReference>
<gene>
    <name evidence="6" type="ORF">CYY_009629</name>
</gene>
<dbReference type="InterPro" id="IPR013766">
    <property type="entry name" value="Thioredoxin_domain"/>
</dbReference>
<comment type="caution">
    <text evidence="6">The sequence shown here is derived from an EMBL/GenBank/DDBJ whole genome shotgun (WGS) entry which is preliminary data.</text>
</comment>
<evidence type="ECO:0000256" key="2">
    <source>
        <dbReference type="ARBA" id="ARBA00022448"/>
    </source>
</evidence>
<evidence type="ECO:0000313" key="6">
    <source>
        <dbReference type="EMBL" id="KAF2069050.1"/>
    </source>
</evidence>
<dbReference type="Gene3D" id="3.40.30.10">
    <property type="entry name" value="Glutaredoxin"/>
    <property type="match status" value="1"/>
</dbReference>
<feature type="domain" description="Thioredoxin" evidence="5">
    <location>
        <begin position="7"/>
        <end position="98"/>
    </location>
</feature>
<evidence type="ECO:0000313" key="7">
    <source>
        <dbReference type="Proteomes" id="UP000695562"/>
    </source>
</evidence>
<organism evidence="6 7">
    <name type="scientific">Polysphondylium violaceum</name>
    <dbReference type="NCBI Taxonomy" id="133409"/>
    <lineage>
        <taxon>Eukaryota</taxon>
        <taxon>Amoebozoa</taxon>
        <taxon>Evosea</taxon>
        <taxon>Eumycetozoa</taxon>
        <taxon>Dictyostelia</taxon>
        <taxon>Dictyosteliales</taxon>
        <taxon>Dictyosteliaceae</taxon>
        <taxon>Polysphondylium</taxon>
    </lineage>
</organism>
<name>A0A8J4PLG4_9MYCE</name>
<keyword evidence="7" id="KW-1185">Reference proteome</keyword>
<evidence type="ECO:0000256" key="3">
    <source>
        <dbReference type="ARBA" id="ARBA00022982"/>
    </source>
</evidence>
<evidence type="ECO:0000259" key="5">
    <source>
        <dbReference type="Pfam" id="PF00085"/>
    </source>
</evidence>
<keyword evidence="4" id="KW-1015">Disulfide bond</keyword>
<dbReference type="SUPFAM" id="SSF52833">
    <property type="entry name" value="Thioredoxin-like"/>
    <property type="match status" value="1"/>
</dbReference>